<dbReference type="CDD" id="cd00121">
    <property type="entry name" value="MATH"/>
    <property type="match status" value="1"/>
</dbReference>
<evidence type="ECO:0000259" key="2">
    <source>
        <dbReference type="PROSITE" id="PS50144"/>
    </source>
</evidence>
<reference evidence="4" key="1">
    <citation type="submission" date="2017-10" db="EMBL/GenBank/DDBJ databases">
        <title>Rapid genome shrinkage in a self-fertile nematode reveals novel sperm competition proteins.</title>
        <authorList>
            <person name="Yin D."/>
            <person name="Schwarz E.M."/>
            <person name="Thomas C.G."/>
            <person name="Felde R.L."/>
            <person name="Korf I.F."/>
            <person name="Cutter A.D."/>
            <person name="Schartner C.M."/>
            <person name="Ralston E.J."/>
            <person name="Meyer B.J."/>
            <person name="Haag E.S."/>
        </authorList>
    </citation>
    <scope>NUCLEOTIDE SEQUENCE [LARGE SCALE GENOMIC DNA]</scope>
    <source>
        <strain evidence="4">JU1422</strain>
    </source>
</reference>
<dbReference type="PANTHER" id="PTHR22743">
    <property type="entry name" value="MEPRIN/TRAF-LIKE MATH FAMILY-C.ELEGANS"/>
    <property type="match status" value="1"/>
</dbReference>
<dbReference type="InterPro" id="IPR008974">
    <property type="entry name" value="TRAF-like"/>
</dbReference>
<sequence>MPNNKSGRAVREEDHKTETLGTLKIMVSAGTEVINKSHKRKFDEITEKLRVIEESAAKILKTNEDEKNNRKELKSEKRFMLKHVFKNVAAFKIGESYFSEIEVYSNIKWYAVLKLNDDRHLDLYIYCNPIAPIGNEFEVKVKAKYSMMGNGNIITKTLKHCFATSEGVSITNFLEWEKIRHYLDDHNLTVEVEVEILKMTGFGKKMSLLFNESQKEFSDLTLVMQNTKFYVLKMVSH</sequence>
<evidence type="ECO:0000313" key="3">
    <source>
        <dbReference type="EMBL" id="PIC21860.1"/>
    </source>
</evidence>
<dbReference type="Gene3D" id="2.60.210.10">
    <property type="entry name" value="Apoptosis, Tumor Necrosis Factor Receptor Associated Protein 2, Chain A"/>
    <property type="match status" value="1"/>
</dbReference>
<dbReference type="SUPFAM" id="SSF49599">
    <property type="entry name" value="TRAF domain-like"/>
    <property type="match status" value="1"/>
</dbReference>
<evidence type="ECO:0000256" key="1">
    <source>
        <dbReference type="SAM" id="Coils"/>
    </source>
</evidence>
<dbReference type="PANTHER" id="PTHR22743:SF165">
    <property type="entry name" value="BTB AND MATH DOMAIN CONTAINING-RELATED"/>
    <property type="match status" value="1"/>
</dbReference>
<dbReference type="Pfam" id="PF00917">
    <property type="entry name" value="MATH"/>
    <property type="match status" value="1"/>
</dbReference>
<keyword evidence="4" id="KW-1185">Reference proteome</keyword>
<name>A0A2G5T3N1_9PELO</name>
<gene>
    <name evidence="3" type="primary">Cnig_chr_X.g26546</name>
    <name evidence="3" type="ORF">B9Z55_026546</name>
</gene>
<proteinExistence type="predicted"/>
<comment type="caution">
    <text evidence="3">The sequence shown here is derived from an EMBL/GenBank/DDBJ whole genome shotgun (WGS) entry which is preliminary data.</text>
</comment>
<feature type="coiled-coil region" evidence="1">
    <location>
        <begin position="56"/>
        <end position="83"/>
    </location>
</feature>
<dbReference type="Proteomes" id="UP000230233">
    <property type="component" value="Chromosome X"/>
</dbReference>
<evidence type="ECO:0000313" key="4">
    <source>
        <dbReference type="Proteomes" id="UP000230233"/>
    </source>
</evidence>
<organism evidence="3 4">
    <name type="scientific">Caenorhabditis nigoni</name>
    <dbReference type="NCBI Taxonomy" id="1611254"/>
    <lineage>
        <taxon>Eukaryota</taxon>
        <taxon>Metazoa</taxon>
        <taxon>Ecdysozoa</taxon>
        <taxon>Nematoda</taxon>
        <taxon>Chromadorea</taxon>
        <taxon>Rhabditida</taxon>
        <taxon>Rhabditina</taxon>
        <taxon>Rhabditomorpha</taxon>
        <taxon>Rhabditoidea</taxon>
        <taxon>Rhabditidae</taxon>
        <taxon>Peloderinae</taxon>
        <taxon>Caenorhabditis</taxon>
    </lineage>
</organism>
<dbReference type="PROSITE" id="PS50144">
    <property type="entry name" value="MATH"/>
    <property type="match status" value="1"/>
</dbReference>
<feature type="domain" description="MATH" evidence="2">
    <location>
        <begin position="78"/>
        <end position="194"/>
    </location>
</feature>
<keyword evidence="1" id="KW-0175">Coiled coil</keyword>
<dbReference type="AlphaFoldDB" id="A0A2G5T3N1"/>
<dbReference type="InterPro" id="IPR002083">
    <property type="entry name" value="MATH/TRAF_dom"/>
</dbReference>
<dbReference type="EMBL" id="PDUG01000006">
    <property type="protein sequence ID" value="PIC21860.1"/>
    <property type="molecule type" value="Genomic_DNA"/>
</dbReference>
<dbReference type="SMART" id="SM00061">
    <property type="entry name" value="MATH"/>
    <property type="match status" value="1"/>
</dbReference>
<protein>
    <recommendedName>
        <fullName evidence="2">MATH domain-containing protein</fullName>
    </recommendedName>
</protein>
<dbReference type="InterPro" id="IPR052664">
    <property type="entry name" value="BTB-MATH_domain_protein"/>
</dbReference>
<accession>A0A2G5T3N1</accession>